<gene>
    <name evidence="5" type="ORF">J8273_4176</name>
</gene>
<dbReference type="FunFam" id="3.90.640.10:FF:000134">
    <property type="entry name" value="Heat shock cognate 71 kDa protein"/>
    <property type="match status" value="1"/>
</dbReference>
<evidence type="ECO:0000256" key="3">
    <source>
        <dbReference type="ARBA" id="ARBA00022840"/>
    </source>
</evidence>
<dbReference type="Gene3D" id="2.60.34.10">
    <property type="entry name" value="Substrate Binding Domain Of DNAk, Chain A, domain 1"/>
    <property type="match status" value="1"/>
</dbReference>
<dbReference type="EMBL" id="JAHDYR010000015">
    <property type="protein sequence ID" value="KAG9394502.1"/>
    <property type="molecule type" value="Genomic_DNA"/>
</dbReference>
<dbReference type="FunFam" id="3.30.30.30:FF:000001">
    <property type="entry name" value="heat shock 70 kDa protein-like"/>
    <property type="match status" value="1"/>
</dbReference>
<dbReference type="PROSITE" id="PS01036">
    <property type="entry name" value="HSP70_3"/>
    <property type="match status" value="1"/>
</dbReference>
<dbReference type="GO" id="GO:0140662">
    <property type="term" value="F:ATP-dependent protein folding chaperone"/>
    <property type="evidence" value="ECO:0007669"/>
    <property type="project" value="InterPro"/>
</dbReference>
<dbReference type="Proteomes" id="UP000717585">
    <property type="component" value="Unassembled WGS sequence"/>
</dbReference>
<evidence type="ECO:0000256" key="1">
    <source>
        <dbReference type="ARBA" id="ARBA00007381"/>
    </source>
</evidence>
<dbReference type="OrthoDB" id="2401965at2759"/>
<dbReference type="PANTHER" id="PTHR19375">
    <property type="entry name" value="HEAT SHOCK PROTEIN 70KDA"/>
    <property type="match status" value="1"/>
</dbReference>
<dbReference type="SUPFAM" id="SSF53067">
    <property type="entry name" value="Actin-like ATPase domain"/>
    <property type="match status" value="2"/>
</dbReference>
<reference evidence="5" key="1">
    <citation type="submission" date="2021-05" db="EMBL/GenBank/DDBJ databases">
        <title>A free-living protist that lacks canonical eukaryotic 1 DNA replication and segregation systems.</title>
        <authorList>
            <person name="Salas-Leiva D.E."/>
            <person name="Tromer E.C."/>
            <person name="Curtis B.A."/>
            <person name="Jerlstrom-Hultqvist J."/>
            <person name="Kolisko M."/>
            <person name="Yi Z."/>
            <person name="Salas-Leiva J.S."/>
            <person name="Gallot-Lavallee L."/>
            <person name="Kops G.J.P.L."/>
            <person name="Archibald J.M."/>
            <person name="Simpson A.G.B."/>
            <person name="Roger A.J."/>
        </authorList>
    </citation>
    <scope>NUCLEOTIDE SEQUENCE</scope>
    <source>
        <strain evidence="5">BICM</strain>
    </source>
</reference>
<evidence type="ECO:0000256" key="4">
    <source>
        <dbReference type="RuleBase" id="RU003322"/>
    </source>
</evidence>
<dbReference type="Gene3D" id="3.30.420.40">
    <property type="match status" value="2"/>
</dbReference>
<dbReference type="PROSITE" id="PS00329">
    <property type="entry name" value="HSP70_2"/>
    <property type="match status" value="1"/>
</dbReference>
<name>A0A8J6B7S1_9EUKA</name>
<keyword evidence="2 4" id="KW-0547">Nucleotide-binding</keyword>
<evidence type="ECO:0000313" key="6">
    <source>
        <dbReference type="Proteomes" id="UP000717585"/>
    </source>
</evidence>
<proteinExistence type="inferred from homology"/>
<comment type="caution">
    <text evidence="5">The sequence shown here is derived from an EMBL/GenBank/DDBJ whole genome shotgun (WGS) entry which is preliminary data.</text>
</comment>
<dbReference type="Gene3D" id="3.90.640.10">
    <property type="entry name" value="Actin, Chain A, domain 4"/>
    <property type="match status" value="1"/>
</dbReference>
<evidence type="ECO:0000313" key="5">
    <source>
        <dbReference type="EMBL" id="KAG9394502.1"/>
    </source>
</evidence>
<keyword evidence="6" id="KW-1185">Reference proteome</keyword>
<dbReference type="Pfam" id="PF00012">
    <property type="entry name" value="HSP70"/>
    <property type="match status" value="1"/>
</dbReference>
<dbReference type="SUPFAM" id="SSF100920">
    <property type="entry name" value="Heat shock protein 70kD (HSP70), peptide-binding domain"/>
    <property type="match status" value="1"/>
</dbReference>
<dbReference type="InterPro" id="IPR029047">
    <property type="entry name" value="HSP70_peptide-bd_sf"/>
</dbReference>
<dbReference type="InterPro" id="IPR018181">
    <property type="entry name" value="Heat_shock_70_CS"/>
</dbReference>
<organism evidence="5 6">
    <name type="scientific">Carpediemonas membranifera</name>
    <dbReference type="NCBI Taxonomy" id="201153"/>
    <lineage>
        <taxon>Eukaryota</taxon>
        <taxon>Metamonada</taxon>
        <taxon>Carpediemonas-like organisms</taxon>
        <taxon>Carpediemonas</taxon>
    </lineage>
</organism>
<dbReference type="PROSITE" id="PS00297">
    <property type="entry name" value="HSP70_1"/>
    <property type="match status" value="1"/>
</dbReference>
<keyword evidence="3 4" id="KW-0067">ATP-binding</keyword>
<evidence type="ECO:0000256" key="2">
    <source>
        <dbReference type="ARBA" id="ARBA00022741"/>
    </source>
</evidence>
<dbReference type="FunFam" id="3.30.420.40:FF:000026">
    <property type="entry name" value="Heat shock protein 70"/>
    <property type="match status" value="1"/>
</dbReference>
<dbReference type="InterPro" id="IPR013126">
    <property type="entry name" value="Hsp_70_fam"/>
</dbReference>
<sequence length="516" mass="55912">MTAIGIDLGTTYSCVGVFMKDCVEIIANDQGNCTTPSYVAFNEDERLIGEAAKNQTAKNPTNTVFDAKRLIGRRFNDREVQADMGHWPFKVVAGAGDKAAVQVQHKGETRTFQVEEISGMVLQKMKKTAEDYLRKPVSKAVITVPAYFNDSQRQATKDAGQIAGLEVLRIINEPTAAAIAYGLDNKLATEKNVLIFDLGGGTFDVSLLTIDEGIFKVKATAGDTHLGGEDFDSRMVNHFVTEFKGMHNMDISGNARSMDLLRTACERAKRTLSTSIQAAIEIDSLYKGIGFSSSITRTRFEELCGDLFRACIDPVQRVLNDANLNKSSVDKIVLVGGSTRIPKVQQMLNDFFGKEPSNIINFVEPVAFGAAVQAAILSGDMPEMVSAQVQGLLPFDVTPLSLGIETAGGVMTTLIKRNTTIPAHAKETFSTFADNQSVATIQVFEGERARTRDCNKLGTFDLTGIPPAPRGVPKIEVSFDIDANGILQATVGRAVVPVHEAARILGRTPQSWVSHA</sequence>
<dbReference type="FunFam" id="3.30.420.40:FF:000172">
    <property type="entry name" value="Heat shock 70 kDa protein"/>
    <property type="match status" value="1"/>
</dbReference>
<dbReference type="Gene3D" id="3.30.30.30">
    <property type="match status" value="1"/>
</dbReference>
<keyword evidence="5" id="KW-0346">Stress response</keyword>
<dbReference type="GO" id="GO:0005524">
    <property type="term" value="F:ATP binding"/>
    <property type="evidence" value="ECO:0007669"/>
    <property type="project" value="UniProtKB-KW"/>
</dbReference>
<dbReference type="InterPro" id="IPR043129">
    <property type="entry name" value="ATPase_NBD"/>
</dbReference>
<protein>
    <submittedName>
        <fullName evidence="5">Heat shock protein 70 family</fullName>
    </submittedName>
</protein>
<accession>A0A8J6B7S1</accession>
<dbReference type="PRINTS" id="PR00301">
    <property type="entry name" value="HEATSHOCK70"/>
</dbReference>
<dbReference type="AlphaFoldDB" id="A0A8J6B7S1"/>
<comment type="similarity">
    <text evidence="1 4">Belongs to the heat shock protein 70 family.</text>
</comment>